<evidence type="ECO:0000313" key="3">
    <source>
        <dbReference type="Proteomes" id="UP000242791"/>
    </source>
</evidence>
<evidence type="ECO:0000256" key="1">
    <source>
        <dbReference type="SAM" id="MobiDB-lite"/>
    </source>
</evidence>
<evidence type="ECO:0000313" key="2">
    <source>
        <dbReference type="EMBL" id="OJD21825.1"/>
    </source>
</evidence>
<reference evidence="2 3" key="1">
    <citation type="submission" date="2015-08" db="EMBL/GenBank/DDBJ databases">
        <title>Emmonsia species relationships and genome sequence.</title>
        <authorList>
            <person name="Cuomo C.A."/>
            <person name="Schwartz I.S."/>
            <person name="Kenyon C."/>
            <person name="De Hoog G.S."/>
            <person name="Govender N.P."/>
            <person name="Botha A."/>
            <person name="Moreno L."/>
            <person name="De Vries M."/>
            <person name="Munoz J.F."/>
            <person name="Stielow J.B."/>
        </authorList>
    </citation>
    <scope>NUCLEOTIDE SEQUENCE [LARGE SCALE GENOMIC DNA]</scope>
    <source>
        <strain evidence="2 3">EI222</strain>
    </source>
</reference>
<feature type="compositionally biased region" description="Basic residues" evidence="1">
    <location>
        <begin position="60"/>
        <end position="70"/>
    </location>
</feature>
<dbReference type="Proteomes" id="UP000242791">
    <property type="component" value="Unassembled WGS sequence"/>
</dbReference>
<dbReference type="AlphaFoldDB" id="A0A1J9PZS0"/>
<protein>
    <submittedName>
        <fullName evidence="2">Uncharacterized protein</fullName>
    </submittedName>
</protein>
<dbReference type="EMBL" id="LGTZ01001267">
    <property type="protein sequence ID" value="OJD21825.1"/>
    <property type="molecule type" value="Genomic_DNA"/>
</dbReference>
<gene>
    <name evidence="2" type="ORF">ACJ73_06835</name>
</gene>
<name>A0A1J9PZS0_9EURO</name>
<accession>A0A1J9PZS0</accession>
<keyword evidence="3" id="KW-1185">Reference proteome</keyword>
<sequence length="180" mass="20001">MANDILSPARATIDVHGERITFNDIPVVARVTRTCVRNNVGIATEPPQPERENTQQTIRSLKKRSDKKRRKFTVRAPETRIIEPGEGALLKVSHAELAEGVWWIRPRIIRPRCSKATKVLNGQILGYAQRVSESCLTDLSATVCLADTDEFDDPFEIPTTSPEHGTVEADPCSVRAACQL</sequence>
<proteinExistence type="predicted"/>
<feature type="region of interest" description="Disordered" evidence="1">
    <location>
        <begin position="42"/>
        <end position="70"/>
    </location>
</feature>
<organism evidence="2 3">
    <name type="scientific">Blastomyces percursus</name>
    <dbReference type="NCBI Taxonomy" id="1658174"/>
    <lineage>
        <taxon>Eukaryota</taxon>
        <taxon>Fungi</taxon>
        <taxon>Dikarya</taxon>
        <taxon>Ascomycota</taxon>
        <taxon>Pezizomycotina</taxon>
        <taxon>Eurotiomycetes</taxon>
        <taxon>Eurotiomycetidae</taxon>
        <taxon>Onygenales</taxon>
        <taxon>Ajellomycetaceae</taxon>
        <taxon>Blastomyces</taxon>
    </lineage>
</organism>
<comment type="caution">
    <text evidence="2">The sequence shown here is derived from an EMBL/GenBank/DDBJ whole genome shotgun (WGS) entry which is preliminary data.</text>
</comment>
<dbReference type="VEuPathDB" id="FungiDB:ACJ73_06835"/>